<keyword evidence="2" id="KW-1185">Reference proteome</keyword>
<dbReference type="SUPFAM" id="SSF51735">
    <property type="entry name" value="NAD(P)-binding Rossmann-fold domains"/>
    <property type="match status" value="1"/>
</dbReference>
<evidence type="ECO:0000313" key="2">
    <source>
        <dbReference type="Proteomes" id="UP000199687"/>
    </source>
</evidence>
<evidence type="ECO:0000313" key="1">
    <source>
        <dbReference type="EMBL" id="SES13481.1"/>
    </source>
</evidence>
<evidence type="ECO:0008006" key="3">
    <source>
        <dbReference type="Google" id="ProtNLM"/>
    </source>
</evidence>
<organism evidence="1 2">
    <name type="scientific">Gracilibacillus ureilyticus</name>
    <dbReference type="NCBI Taxonomy" id="531814"/>
    <lineage>
        <taxon>Bacteria</taxon>
        <taxon>Bacillati</taxon>
        <taxon>Bacillota</taxon>
        <taxon>Bacilli</taxon>
        <taxon>Bacillales</taxon>
        <taxon>Bacillaceae</taxon>
        <taxon>Gracilibacillus</taxon>
    </lineage>
</organism>
<proteinExistence type="predicted"/>
<dbReference type="AlphaFoldDB" id="A0A1H9UVW9"/>
<dbReference type="RefSeq" id="WP_245711724.1">
    <property type="nucleotide sequence ID" value="NZ_FOGL01000019.1"/>
</dbReference>
<dbReference type="Gene3D" id="3.40.50.720">
    <property type="entry name" value="NAD(P)-binding Rossmann-like Domain"/>
    <property type="match status" value="1"/>
</dbReference>
<dbReference type="InterPro" id="IPR036291">
    <property type="entry name" value="NAD(P)-bd_dom_sf"/>
</dbReference>
<dbReference type="EMBL" id="FOGL01000019">
    <property type="protein sequence ID" value="SES13481.1"/>
    <property type="molecule type" value="Genomic_DNA"/>
</dbReference>
<accession>A0A1H9UVW9</accession>
<protein>
    <recommendedName>
        <fullName evidence="3">NAD dependent epimerase/dehydratase family protein</fullName>
    </recommendedName>
</protein>
<sequence>MDTCRSYRKRKKIIIPGDGTSLWTITHNSDFAKGLIGLFGNSQTIGHAFHITSDEVKTWNQYLNVIGNAVGVEPKPVHMTSECISLFMPEFKGQLFGDISNSYVVDNRKIKTFVPTYMATTNFEKGIRQSINYFRNNPQLQTIDEQLNEQMDKAISSYEAFLANIKK</sequence>
<dbReference type="STRING" id="531814.SAMN04487944_11986"/>
<gene>
    <name evidence="1" type="ORF">SAMN04487944_11986</name>
</gene>
<dbReference type="Proteomes" id="UP000199687">
    <property type="component" value="Unassembled WGS sequence"/>
</dbReference>
<name>A0A1H9UVW9_9BACI</name>
<reference evidence="1 2" key="1">
    <citation type="submission" date="2016-10" db="EMBL/GenBank/DDBJ databases">
        <authorList>
            <person name="de Groot N.N."/>
        </authorList>
    </citation>
    <scope>NUCLEOTIDE SEQUENCE [LARGE SCALE GENOMIC DNA]</scope>
    <source>
        <strain evidence="1 2">CGMCC 1.7727</strain>
    </source>
</reference>